<dbReference type="InterPro" id="IPR001173">
    <property type="entry name" value="Glyco_trans_2-like"/>
</dbReference>
<keyword evidence="2" id="KW-0812">Transmembrane</keyword>
<name>A0ABR2K9I7_9EUKA</name>
<sequence length="192" mass="21888">MFYAVLPFFHFIFFTLIRFNFMNIQNDCSNMFKIHAFSSISVSVIMENFNKAHYLKRSIGTLKNQTNQNFELNAVDDCSSDNSSEFITNMIKTDSRIKLIQHIYNEGTTAAKNHAILSSNGHYIMQLDPGDEFVSTSIENAYKAASFVDADILEYELSVKFLGNIMNLPNYTIPTCKTNNSNGNEPLLTKFQ</sequence>
<evidence type="ECO:0000256" key="2">
    <source>
        <dbReference type="SAM" id="Phobius"/>
    </source>
</evidence>
<dbReference type="Gene3D" id="3.90.550.10">
    <property type="entry name" value="Spore Coat Polysaccharide Biosynthesis Protein SpsA, Chain A"/>
    <property type="match status" value="1"/>
</dbReference>
<organism evidence="4 5">
    <name type="scientific">Tritrichomonas musculus</name>
    <dbReference type="NCBI Taxonomy" id="1915356"/>
    <lineage>
        <taxon>Eukaryota</taxon>
        <taxon>Metamonada</taxon>
        <taxon>Parabasalia</taxon>
        <taxon>Tritrichomonadida</taxon>
        <taxon>Tritrichomonadidae</taxon>
        <taxon>Tritrichomonas</taxon>
    </lineage>
</organism>
<dbReference type="SUPFAM" id="SSF53448">
    <property type="entry name" value="Nucleotide-diphospho-sugar transferases"/>
    <property type="match status" value="1"/>
</dbReference>
<dbReference type="PANTHER" id="PTHR43685">
    <property type="entry name" value="GLYCOSYLTRANSFERASE"/>
    <property type="match status" value="1"/>
</dbReference>
<dbReference type="InterPro" id="IPR029044">
    <property type="entry name" value="Nucleotide-diphossugar_trans"/>
</dbReference>
<dbReference type="Pfam" id="PF00535">
    <property type="entry name" value="Glycos_transf_2"/>
    <property type="match status" value="1"/>
</dbReference>
<evidence type="ECO:0000259" key="3">
    <source>
        <dbReference type="Pfam" id="PF00535"/>
    </source>
</evidence>
<dbReference type="PANTHER" id="PTHR43685:SF2">
    <property type="entry name" value="GLYCOSYLTRANSFERASE 2-LIKE DOMAIN-CONTAINING PROTEIN"/>
    <property type="match status" value="1"/>
</dbReference>
<protein>
    <recommendedName>
        <fullName evidence="3">Glycosyltransferase 2-like domain-containing protein</fullName>
    </recommendedName>
</protein>
<reference evidence="4 5" key="1">
    <citation type="submission" date="2024-04" db="EMBL/GenBank/DDBJ databases">
        <title>Tritrichomonas musculus Genome.</title>
        <authorList>
            <person name="Alves-Ferreira E."/>
            <person name="Grigg M."/>
            <person name="Lorenzi H."/>
            <person name="Galac M."/>
        </authorList>
    </citation>
    <scope>NUCLEOTIDE SEQUENCE [LARGE SCALE GENOMIC DNA]</scope>
    <source>
        <strain evidence="4 5">EAF2021</strain>
    </source>
</reference>
<comment type="function">
    <text evidence="1">Dolichyl-phosphate beta-glucosyltransferase involved in the glycosylation of glycoproteins through the synthesis of dolichyl beta-D-glucosyl phosphate which serves as a sugar donor for transfer of three glucose residues to the Man-9-GlcNAc-2-PP-dolichol precursor to N-glycans.</text>
</comment>
<feature type="transmembrane region" description="Helical" evidence="2">
    <location>
        <begin position="6"/>
        <end position="24"/>
    </location>
</feature>
<dbReference type="Proteomes" id="UP001470230">
    <property type="component" value="Unassembled WGS sequence"/>
</dbReference>
<gene>
    <name evidence="4" type="ORF">M9Y10_038540</name>
</gene>
<comment type="caution">
    <text evidence="4">The sequence shown here is derived from an EMBL/GenBank/DDBJ whole genome shotgun (WGS) entry which is preliminary data.</text>
</comment>
<keyword evidence="2" id="KW-1133">Transmembrane helix</keyword>
<dbReference type="InterPro" id="IPR050834">
    <property type="entry name" value="Glycosyltransf_2"/>
</dbReference>
<evidence type="ECO:0000313" key="5">
    <source>
        <dbReference type="Proteomes" id="UP001470230"/>
    </source>
</evidence>
<dbReference type="CDD" id="cd00761">
    <property type="entry name" value="Glyco_tranf_GTA_type"/>
    <property type="match status" value="1"/>
</dbReference>
<dbReference type="EMBL" id="JAPFFF010000006">
    <property type="protein sequence ID" value="KAK8887493.1"/>
    <property type="molecule type" value="Genomic_DNA"/>
</dbReference>
<evidence type="ECO:0000313" key="4">
    <source>
        <dbReference type="EMBL" id="KAK8887493.1"/>
    </source>
</evidence>
<evidence type="ECO:0000256" key="1">
    <source>
        <dbReference type="ARBA" id="ARBA00003301"/>
    </source>
</evidence>
<keyword evidence="2" id="KW-0472">Membrane</keyword>
<keyword evidence="5" id="KW-1185">Reference proteome</keyword>
<proteinExistence type="predicted"/>
<accession>A0ABR2K9I7</accession>
<feature type="domain" description="Glycosyltransferase 2-like" evidence="3">
    <location>
        <begin position="43"/>
        <end position="151"/>
    </location>
</feature>